<dbReference type="InterPro" id="IPR050640">
    <property type="entry name" value="Bact_2-comp_sensor_kinase"/>
</dbReference>
<accession>A0A916U879</accession>
<dbReference type="EMBL" id="BMIL01000004">
    <property type="protein sequence ID" value="GGC62759.1"/>
    <property type="molecule type" value="Genomic_DNA"/>
</dbReference>
<sequence>MALSYIEMVTTGGTGELASISTICFFCCLYLGRYIAQVWSTRAGQIDNSKLLALGGLILFLLIWMFVHADYPLLSMPALNLLLYWLPFVVMVVALGTFIKLMRIGQQQLGHAKADQAQTQSELRLLQSQLSPHFLFNTLNNLYGLSITRHQEMPGLLLKLSELLRYSVYEAKEQFVPLQDEIAYLNNYLTFEKIRIGERLHLTVDFPTSVENILIAPMLLIVFVENAFKHAKNTTDHRIYIDMRLKVWSNFIQFEIRNSHQIQEQGAFNKFSGVGLENVKKRLDLLYGNQYDFSINDSAGFYTVMLQLNKKIK</sequence>
<dbReference type="PANTHER" id="PTHR34220:SF7">
    <property type="entry name" value="SENSOR HISTIDINE KINASE YPDA"/>
    <property type="match status" value="1"/>
</dbReference>
<organism evidence="3 4">
    <name type="scientific">Pedobacter quisquiliarum</name>
    <dbReference type="NCBI Taxonomy" id="1834438"/>
    <lineage>
        <taxon>Bacteria</taxon>
        <taxon>Pseudomonadati</taxon>
        <taxon>Bacteroidota</taxon>
        <taxon>Sphingobacteriia</taxon>
        <taxon>Sphingobacteriales</taxon>
        <taxon>Sphingobacteriaceae</taxon>
        <taxon>Pedobacter</taxon>
    </lineage>
</organism>
<reference evidence="3" key="2">
    <citation type="submission" date="2020-09" db="EMBL/GenBank/DDBJ databases">
        <authorList>
            <person name="Sun Q."/>
            <person name="Zhou Y."/>
        </authorList>
    </citation>
    <scope>NUCLEOTIDE SEQUENCE</scope>
    <source>
        <strain evidence="3">CGMCC 1.15343</strain>
    </source>
</reference>
<feature type="domain" description="Signal transduction histidine kinase internal region" evidence="2">
    <location>
        <begin position="121"/>
        <end position="200"/>
    </location>
</feature>
<dbReference type="SUPFAM" id="SSF55874">
    <property type="entry name" value="ATPase domain of HSP90 chaperone/DNA topoisomerase II/histidine kinase"/>
    <property type="match status" value="1"/>
</dbReference>
<gene>
    <name evidence="3" type="ORF">GCM10011387_15450</name>
</gene>
<proteinExistence type="predicted"/>
<feature type="transmembrane region" description="Helical" evidence="1">
    <location>
        <begin position="81"/>
        <end position="99"/>
    </location>
</feature>
<dbReference type="GO" id="GO:0016020">
    <property type="term" value="C:membrane"/>
    <property type="evidence" value="ECO:0007669"/>
    <property type="project" value="InterPro"/>
</dbReference>
<dbReference type="AlphaFoldDB" id="A0A916U879"/>
<name>A0A916U879_9SPHI</name>
<evidence type="ECO:0000259" key="2">
    <source>
        <dbReference type="Pfam" id="PF06580"/>
    </source>
</evidence>
<dbReference type="GO" id="GO:0000155">
    <property type="term" value="F:phosphorelay sensor kinase activity"/>
    <property type="evidence" value="ECO:0007669"/>
    <property type="project" value="InterPro"/>
</dbReference>
<dbReference type="PANTHER" id="PTHR34220">
    <property type="entry name" value="SENSOR HISTIDINE KINASE YPDA"/>
    <property type="match status" value="1"/>
</dbReference>
<keyword evidence="1" id="KW-0812">Transmembrane</keyword>
<reference evidence="3" key="1">
    <citation type="journal article" date="2014" name="Int. J. Syst. Evol. Microbiol.">
        <title>Complete genome sequence of Corynebacterium casei LMG S-19264T (=DSM 44701T), isolated from a smear-ripened cheese.</title>
        <authorList>
            <consortium name="US DOE Joint Genome Institute (JGI-PGF)"/>
            <person name="Walter F."/>
            <person name="Albersmeier A."/>
            <person name="Kalinowski J."/>
            <person name="Ruckert C."/>
        </authorList>
    </citation>
    <scope>NUCLEOTIDE SEQUENCE</scope>
    <source>
        <strain evidence="3">CGMCC 1.15343</strain>
    </source>
</reference>
<dbReference type="Pfam" id="PF06580">
    <property type="entry name" value="His_kinase"/>
    <property type="match status" value="1"/>
</dbReference>
<evidence type="ECO:0000313" key="3">
    <source>
        <dbReference type="EMBL" id="GGC62759.1"/>
    </source>
</evidence>
<dbReference type="Gene3D" id="3.30.565.10">
    <property type="entry name" value="Histidine kinase-like ATPase, C-terminal domain"/>
    <property type="match status" value="1"/>
</dbReference>
<evidence type="ECO:0000313" key="4">
    <source>
        <dbReference type="Proteomes" id="UP000651668"/>
    </source>
</evidence>
<evidence type="ECO:0000256" key="1">
    <source>
        <dbReference type="SAM" id="Phobius"/>
    </source>
</evidence>
<comment type="caution">
    <text evidence="3">The sequence shown here is derived from an EMBL/GenBank/DDBJ whole genome shotgun (WGS) entry which is preliminary data.</text>
</comment>
<keyword evidence="1" id="KW-1133">Transmembrane helix</keyword>
<keyword evidence="1" id="KW-0472">Membrane</keyword>
<feature type="transmembrane region" description="Helical" evidence="1">
    <location>
        <begin position="51"/>
        <end position="69"/>
    </location>
</feature>
<dbReference type="Proteomes" id="UP000651668">
    <property type="component" value="Unassembled WGS sequence"/>
</dbReference>
<protein>
    <recommendedName>
        <fullName evidence="2">Signal transduction histidine kinase internal region domain-containing protein</fullName>
    </recommendedName>
</protein>
<feature type="transmembrane region" description="Helical" evidence="1">
    <location>
        <begin position="20"/>
        <end position="39"/>
    </location>
</feature>
<dbReference type="InterPro" id="IPR036890">
    <property type="entry name" value="HATPase_C_sf"/>
</dbReference>
<keyword evidence="4" id="KW-1185">Reference proteome</keyword>
<dbReference type="InterPro" id="IPR010559">
    <property type="entry name" value="Sig_transdc_His_kin_internal"/>
</dbReference>